<organism evidence="4 5">
    <name type="scientific">Sphingomonas jejuensis</name>
    <dbReference type="NCBI Taxonomy" id="904715"/>
    <lineage>
        <taxon>Bacteria</taxon>
        <taxon>Pseudomonadati</taxon>
        <taxon>Pseudomonadota</taxon>
        <taxon>Alphaproteobacteria</taxon>
        <taxon>Sphingomonadales</taxon>
        <taxon>Sphingomonadaceae</taxon>
        <taxon>Sphingomonas</taxon>
    </lineage>
</organism>
<dbReference type="Pfam" id="PF00005">
    <property type="entry name" value="ABC_tran"/>
    <property type="match status" value="1"/>
</dbReference>
<name>A0ABX0XNA1_9SPHN</name>
<dbReference type="PROSITE" id="PS00211">
    <property type="entry name" value="ABC_TRANSPORTER_1"/>
    <property type="match status" value="1"/>
</dbReference>
<dbReference type="InterPro" id="IPR017871">
    <property type="entry name" value="ABC_transporter-like_CS"/>
</dbReference>
<dbReference type="Proteomes" id="UP000734218">
    <property type="component" value="Unassembled WGS sequence"/>
</dbReference>
<proteinExistence type="predicted"/>
<dbReference type="PANTHER" id="PTHR43514">
    <property type="entry name" value="ABC TRANSPORTER I FAMILY MEMBER 10"/>
    <property type="match status" value="1"/>
</dbReference>
<dbReference type="PANTHER" id="PTHR43514:SF4">
    <property type="entry name" value="ABC TRANSPORTER I FAMILY MEMBER 10"/>
    <property type="match status" value="1"/>
</dbReference>
<dbReference type="InterPro" id="IPR027417">
    <property type="entry name" value="P-loop_NTPase"/>
</dbReference>
<evidence type="ECO:0000313" key="5">
    <source>
        <dbReference type="Proteomes" id="UP000734218"/>
    </source>
</evidence>
<dbReference type="RefSeq" id="WP_167954072.1">
    <property type="nucleotide sequence ID" value="NZ_JAATJE010000001.1"/>
</dbReference>
<evidence type="ECO:0000256" key="2">
    <source>
        <dbReference type="ARBA" id="ARBA00022840"/>
    </source>
</evidence>
<dbReference type="InterPro" id="IPR050334">
    <property type="entry name" value="Molybdenum_import_ModC"/>
</dbReference>
<dbReference type="SMART" id="SM00382">
    <property type="entry name" value="AAA"/>
    <property type="match status" value="1"/>
</dbReference>
<sequence length="209" mass="22988">MSFDIDVRRQLGRREIAARIVTDARVVAVVGSSGAGKTSLLNMVAGLLRPDAGHVRLDGDTLFDAGGADVPPEQRRIGYVFQEHRLFPHRRVGWNLDYGARLRIAEERWITRDETVDLLGIGHLLDRWPRNLSGGEAQRVAIGRALLSAPRALLLDEPLAALDPARRDGILTVLEQIRDTLALPMIYVSHDRADVARLAGHVVEMGGGE</sequence>
<dbReference type="EMBL" id="JAATJE010000001">
    <property type="protein sequence ID" value="NJC34201.1"/>
    <property type="molecule type" value="Genomic_DNA"/>
</dbReference>
<comment type="caution">
    <text evidence="4">The sequence shown here is derived from an EMBL/GenBank/DDBJ whole genome shotgun (WGS) entry which is preliminary data.</text>
</comment>
<protein>
    <submittedName>
        <fullName evidence="4">Molybdate transport system ATP-binding protein</fullName>
    </submittedName>
</protein>
<feature type="domain" description="ABC transporter" evidence="3">
    <location>
        <begin position="2"/>
        <end position="209"/>
    </location>
</feature>
<accession>A0ABX0XNA1</accession>
<dbReference type="PROSITE" id="PS50893">
    <property type="entry name" value="ABC_TRANSPORTER_2"/>
    <property type="match status" value="1"/>
</dbReference>
<dbReference type="InterPro" id="IPR003439">
    <property type="entry name" value="ABC_transporter-like_ATP-bd"/>
</dbReference>
<dbReference type="Gene3D" id="3.40.50.300">
    <property type="entry name" value="P-loop containing nucleotide triphosphate hydrolases"/>
    <property type="match status" value="1"/>
</dbReference>
<keyword evidence="5" id="KW-1185">Reference proteome</keyword>
<keyword evidence="2 4" id="KW-0067">ATP-binding</keyword>
<dbReference type="InterPro" id="IPR003593">
    <property type="entry name" value="AAA+_ATPase"/>
</dbReference>
<evidence type="ECO:0000313" key="4">
    <source>
        <dbReference type="EMBL" id="NJC34201.1"/>
    </source>
</evidence>
<evidence type="ECO:0000256" key="1">
    <source>
        <dbReference type="ARBA" id="ARBA00022741"/>
    </source>
</evidence>
<reference evidence="4 5" key="1">
    <citation type="submission" date="2020-03" db="EMBL/GenBank/DDBJ databases">
        <title>Genomic Encyclopedia of Type Strains, Phase IV (KMG-IV): sequencing the most valuable type-strain genomes for metagenomic binning, comparative biology and taxonomic classification.</title>
        <authorList>
            <person name="Goeker M."/>
        </authorList>
    </citation>
    <scope>NUCLEOTIDE SEQUENCE [LARGE SCALE GENOMIC DNA]</scope>
    <source>
        <strain evidence="4 5">DSM 27651</strain>
    </source>
</reference>
<keyword evidence="1" id="KW-0547">Nucleotide-binding</keyword>
<dbReference type="GO" id="GO:0005524">
    <property type="term" value="F:ATP binding"/>
    <property type="evidence" value="ECO:0007669"/>
    <property type="project" value="UniProtKB-KW"/>
</dbReference>
<gene>
    <name evidence="4" type="ORF">GGR88_001675</name>
</gene>
<dbReference type="SUPFAM" id="SSF52540">
    <property type="entry name" value="P-loop containing nucleoside triphosphate hydrolases"/>
    <property type="match status" value="1"/>
</dbReference>
<evidence type="ECO:0000259" key="3">
    <source>
        <dbReference type="PROSITE" id="PS50893"/>
    </source>
</evidence>